<reference evidence="8 9" key="1">
    <citation type="submission" date="2012-09" db="EMBL/GenBank/DDBJ databases">
        <title>Genome Sequence of Bacillus sp. DW5-4.</title>
        <authorList>
            <person name="Lai Q."/>
            <person name="Liu Y."/>
            <person name="Shao Z."/>
        </authorList>
    </citation>
    <scope>NUCLEOTIDE SEQUENCE [LARGE SCALE GENOMIC DNA]</scope>
    <source>
        <strain evidence="8 9">DW5-4</strain>
    </source>
</reference>
<feature type="transmembrane region" description="Helical" evidence="6">
    <location>
        <begin position="26"/>
        <end position="48"/>
    </location>
</feature>
<keyword evidence="2 6" id="KW-1003">Cell membrane</keyword>
<dbReference type="Pfam" id="PF09335">
    <property type="entry name" value="VTT_dom"/>
    <property type="match status" value="1"/>
</dbReference>
<keyword evidence="3 6" id="KW-0812">Transmembrane</keyword>
<dbReference type="InterPro" id="IPR032816">
    <property type="entry name" value="VTT_dom"/>
</dbReference>
<comment type="subcellular location">
    <subcellularLocation>
        <location evidence="1 6">Cell membrane</location>
        <topology evidence="1 6">Multi-pass membrane protein</topology>
    </subcellularLocation>
</comment>
<evidence type="ECO:0000313" key="8">
    <source>
        <dbReference type="EMBL" id="KEP25573.1"/>
    </source>
</evidence>
<dbReference type="EMBL" id="JOTP01000020">
    <property type="protein sequence ID" value="KEP25573.1"/>
    <property type="molecule type" value="Genomic_DNA"/>
</dbReference>
<evidence type="ECO:0000256" key="2">
    <source>
        <dbReference type="ARBA" id="ARBA00022475"/>
    </source>
</evidence>
<evidence type="ECO:0000256" key="6">
    <source>
        <dbReference type="RuleBase" id="RU366058"/>
    </source>
</evidence>
<organism evidence="8 9">
    <name type="scientific">Bacillus zhangzhouensis</name>
    <dbReference type="NCBI Taxonomy" id="1178540"/>
    <lineage>
        <taxon>Bacteria</taxon>
        <taxon>Bacillati</taxon>
        <taxon>Bacillota</taxon>
        <taxon>Bacilli</taxon>
        <taxon>Bacillales</taxon>
        <taxon>Bacillaceae</taxon>
        <taxon>Bacillus</taxon>
    </lineage>
</organism>
<feature type="domain" description="VTT" evidence="7">
    <location>
        <begin position="42"/>
        <end position="159"/>
    </location>
</feature>
<protein>
    <recommendedName>
        <fullName evidence="6">TVP38/TMEM64 family membrane protein</fullName>
    </recommendedName>
</protein>
<feature type="transmembrane region" description="Helical" evidence="6">
    <location>
        <begin position="108"/>
        <end position="129"/>
    </location>
</feature>
<name>A0A081L8J7_9BACI</name>
<feature type="transmembrane region" description="Helical" evidence="6">
    <location>
        <begin position="136"/>
        <end position="157"/>
    </location>
</feature>
<evidence type="ECO:0000256" key="4">
    <source>
        <dbReference type="ARBA" id="ARBA00022989"/>
    </source>
</evidence>
<accession>A0A081L8J7</accession>
<dbReference type="InterPro" id="IPR015414">
    <property type="entry name" value="TMEM64"/>
</dbReference>
<proteinExistence type="inferred from homology"/>
<dbReference type="eggNOG" id="COG0398">
    <property type="taxonomic scope" value="Bacteria"/>
</dbReference>
<dbReference type="AlphaFoldDB" id="A0A081L8J7"/>
<evidence type="ECO:0000256" key="5">
    <source>
        <dbReference type="ARBA" id="ARBA00023136"/>
    </source>
</evidence>
<dbReference type="RefSeq" id="WP_034323615.1">
    <property type="nucleotide sequence ID" value="NZ_JOTP01000020.1"/>
</dbReference>
<evidence type="ECO:0000313" key="9">
    <source>
        <dbReference type="Proteomes" id="UP000028091"/>
    </source>
</evidence>
<comment type="caution">
    <text evidence="8">The sequence shown here is derived from an EMBL/GenBank/DDBJ whole genome shotgun (WGS) entry which is preliminary data.</text>
</comment>
<sequence>MPSFLSIFTHENITSFFESYKAFGPFVAILLPLIEAFLPFLPLIVFAVANANAFGLWEGFLLTWIGASAGSILVFVLIRKFGQMRMLNFISRHPSIKKLMLWVEKRGFGPLFILLCFPFTPSAAVNVVAGLSRISIWQFSLAALSGKCVMLLIISFIGYDLSALVKNPLRSVFAVLVIALLWYVGKRVENRLNIRMSKREDKGGS</sequence>
<dbReference type="Proteomes" id="UP000028091">
    <property type="component" value="Unassembled WGS sequence"/>
</dbReference>
<keyword evidence="9" id="KW-1185">Reference proteome</keyword>
<evidence type="ECO:0000256" key="1">
    <source>
        <dbReference type="ARBA" id="ARBA00004651"/>
    </source>
</evidence>
<keyword evidence="5 6" id="KW-0472">Membrane</keyword>
<evidence type="ECO:0000256" key="3">
    <source>
        <dbReference type="ARBA" id="ARBA00022692"/>
    </source>
</evidence>
<dbReference type="PANTHER" id="PTHR12677">
    <property type="entry name" value="GOLGI APPARATUS MEMBRANE PROTEIN TVP38-RELATED"/>
    <property type="match status" value="1"/>
</dbReference>
<comment type="similarity">
    <text evidence="6">Belongs to the TVP38/TMEM64 family.</text>
</comment>
<dbReference type="GO" id="GO:0005886">
    <property type="term" value="C:plasma membrane"/>
    <property type="evidence" value="ECO:0007669"/>
    <property type="project" value="UniProtKB-SubCell"/>
</dbReference>
<dbReference type="OrthoDB" id="1651121at2"/>
<evidence type="ECO:0000259" key="7">
    <source>
        <dbReference type="Pfam" id="PF09335"/>
    </source>
</evidence>
<gene>
    <name evidence="8" type="ORF">BA70_08150</name>
</gene>
<keyword evidence="4 6" id="KW-1133">Transmembrane helix</keyword>
<dbReference type="PANTHER" id="PTHR12677:SF55">
    <property type="entry name" value="UNDECAPRENYL PHOSPHATE TRANSPORTER SAOUHSC_00901-RELATED"/>
    <property type="match status" value="1"/>
</dbReference>
<feature type="transmembrane region" description="Helical" evidence="6">
    <location>
        <begin position="169"/>
        <end position="185"/>
    </location>
</feature>
<feature type="transmembrane region" description="Helical" evidence="6">
    <location>
        <begin position="60"/>
        <end position="78"/>
    </location>
</feature>